<dbReference type="AlphaFoldDB" id="A0A540M2N3"/>
<feature type="compositionally biased region" description="Basic and acidic residues" evidence="1">
    <location>
        <begin position="104"/>
        <end position="116"/>
    </location>
</feature>
<dbReference type="Proteomes" id="UP000315295">
    <property type="component" value="Unassembled WGS sequence"/>
</dbReference>
<evidence type="ECO:0000313" key="3">
    <source>
        <dbReference type="Proteomes" id="UP000315295"/>
    </source>
</evidence>
<evidence type="ECO:0008006" key="4">
    <source>
        <dbReference type="Google" id="ProtNLM"/>
    </source>
</evidence>
<reference evidence="2 3" key="1">
    <citation type="journal article" date="2019" name="G3 (Bethesda)">
        <title>Sequencing of a Wild Apple (Malus baccata) Genome Unravels the Differences Between Cultivated and Wild Apple Species Regarding Disease Resistance and Cold Tolerance.</title>
        <authorList>
            <person name="Chen X."/>
        </authorList>
    </citation>
    <scope>NUCLEOTIDE SEQUENCE [LARGE SCALE GENOMIC DNA]</scope>
    <source>
        <strain evidence="3">cv. Shandingzi</strain>
        <tissue evidence="2">Leaves</tissue>
    </source>
</reference>
<comment type="caution">
    <text evidence="2">The sequence shown here is derived from an EMBL/GenBank/DDBJ whole genome shotgun (WGS) entry which is preliminary data.</text>
</comment>
<gene>
    <name evidence="2" type="ORF">C1H46_021574</name>
</gene>
<keyword evidence="3" id="KW-1185">Reference proteome</keyword>
<sequence>MAGQKENRKRKQPCEISSLCHKRHQTLHKKAEELEEIDVKVCIVSYDIDGNLGLWPEDEREARAIMMQFNEADKKAKLSRMRGSEVRISDMLGGKINKMKGKKKGEMEGKKKDFEGFDDRGEKGFEGFEDRGENGFAMWDDEDLGQLGELHRDSWWCITRFMKSRIQTADEMVQSLLGDKAIQPYNFNNVMATTQNFSVDSGPAGPKLPISGYNYHDENRIVSVDNVGFSSEVGSDGCGDLDNACGYNSWGNYFDLGDDFNGDFGEMGEKINNNNPPLLGSFSQSSNIYSENQSDFEAADNLAANLMGFESCAENNNVNVGSVINPPQTLISSWGRDLTHVHQPKVSKRPEALAFSVWPESLQRDLLPLYVELITCNSECCGCTFAAVVCGLCL</sequence>
<name>A0A540M2N3_MALBA</name>
<dbReference type="EMBL" id="VIEB01000384">
    <property type="protein sequence ID" value="TQD92799.1"/>
    <property type="molecule type" value="Genomic_DNA"/>
</dbReference>
<evidence type="ECO:0000256" key="1">
    <source>
        <dbReference type="SAM" id="MobiDB-lite"/>
    </source>
</evidence>
<proteinExistence type="predicted"/>
<evidence type="ECO:0000313" key="2">
    <source>
        <dbReference type="EMBL" id="TQD92799.1"/>
    </source>
</evidence>
<accession>A0A540M2N3</accession>
<protein>
    <recommendedName>
        <fullName evidence="4">MADS-box domain-containing protein</fullName>
    </recommendedName>
</protein>
<feature type="region of interest" description="Disordered" evidence="1">
    <location>
        <begin position="97"/>
        <end position="116"/>
    </location>
</feature>
<organism evidence="2 3">
    <name type="scientific">Malus baccata</name>
    <name type="common">Siberian crab apple</name>
    <name type="synonym">Pyrus baccata</name>
    <dbReference type="NCBI Taxonomy" id="106549"/>
    <lineage>
        <taxon>Eukaryota</taxon>
        <taxon>Viridiplantae</taxon>
        <taxon>Streptophyta</taxon>
        <taxon>Embryophyta</taxon>
        <taxon>Tracheophyta</taxon>
        <taxon>Spermatophyta</taxon>
        <taxon>Magnoliopsida</taxon>
        <taxon>eudicotyledons</taxon>
        <taxon>Gunneridae</taxon>
        <taxon>Pentapetalae</taxon>
        <taxon>rosids</taxon>
        <taxon>fabids</taxon>
        <taxon>Rosales</taxon>
        <taxon>Rosaceae</taxon>
        <taxon>Amygdaloideae</taxon>
        <taxon>Maleae</taxon>
        <taxon>Malus</taxon>
    </lineage>
</organism>